<evidence type="ECO:0000313" key="4">
    <source>
        <dbReference type="Proteomes" id="UP000814176"/>
    </source>
</evidence>
<evidence type="ECO:0000313" key="3">
    <source>
        <dbReference type="EMBL" id="KAH9838669.1"/>
    </source>
</evidence>
<evidence type="ECO:0000256" key="2">
    <source>
        <dbReference type="SAM" id="Phobius"/>
    </source>
</evidence>
<feature type="region of interest" description="Disordered" evidence="1">
    <location>
        <begin position="149"/>
        <end position="297"/>
    </location>
</feature>
<protein>
    <submittedName>
        <fullName evidence="3">Uncharacterized protein</fullName>
    </submittedName>
</protein>
<keyword evidence="2" id="KW-0472">Membrane</keyword>
<dbReference type="EMBL" id="JADCUA010000007">
    <property type="protein sequence ID" value="KAH9838669.1"/>
    <property type="molecule type" value="Genomic_DNA"/>
</dbReference>
<name>A0ABQ8KKJ6_9APHY</name>
<dbReference type="Proteomes" id="UP000814176">
    <property type="component" value="Unassembled WGS sequence"/>
</dbReference>
<feature type="transmembrane region" description="Helical" evidence="2">
    <location>
        <begin position="90"/>
        <end position="109"/>
    </location>
</feature>
<keyword evidence="2" id="KW-1133">Transmembrane helix</keyword>
<comment type="caution">
    <text evidence="3">The sequence shown here is derived from an EMBL/GenBank/DDBJ whole genome shotgun (WGS) entry which is preliminary data.</text>
</comment>
<keyword evidence="2" id="KW-0812">Transmembrane</keyword>
<evidence type="ECO:0000256" key="1">
    <source>
        <dbReference type="SAM" id="MobiDB-lite"/>
    </source>
</evidence>
<organism evidence="3 4">
    <name type="scientific">Rhodofomes roseus</name>
    <dbReference type="NCBI Taxonomy" id="34475"/>
    <lineage>
        <taxon>Eukaryota</taxon>
        <taxon>Fungi</taxon>
        <taxon>Dikarya</taxon>
        <taxon>Basidiomycota</taxon>
        <taxon>Agaricomycotina</taxon>
        <taxon>Agaricomycetes</taxon>
        <taxon>Polyporales</taxon>
        <taxon>Rhodofomes</taxon>
    </lineage>
</organism>
<gene>
    <name evidence="3" type="ORF">C8Q71DRAFT_752418</name>
</gene>
<reference evidence="3 4" key="1">
    <citation type="journal article" date="2021" name="Environ. Microbiol.">
        <title>Gene family expansions and transcriptome signatures uncover fungal adaptations to wood decay.</title>
        <authorList>
            <person name="Hage H."/>
            <person name="Miyauchi S."/>
            <person name="Viragh M."/>
            <person name="Drula E."/>
            <person name="Min B."/>
            <person name="Chaduli D."/>
            <person name="Navarro D."/>
            <person name="Favel A."/>
            <person name="Norest M."/>
            <person name="Lesage-Meessen L."/>
            <person name="Balint B."/>
            <person name="Merenyi Z."/>
            <person name="de Eugenio L."/>
            <person name="Morin E."/>
            <person name="Martinez A.T."/>
            <person name="Baldrian P."/>
            <person name="Stursova M."/>
            <person name="Martinez M.J."/>
            <person name="Novotny C."/>
            <person name="Magnuson J.K."/>
            <person name="Spatafora J.W."/>
            <person name="Maurice S."/>
            <person name="Pangilinan J."/>
            <person name="Andreopoulos W."/>
            <person name="LaButti K."/>
            <person name="Hundley H."/>
            <person name="Na H."/>
            <person name="Kuo A."/>
            <person name="Barry K."/>
            <person name="Lipzen A."/>
            <person name="Henrissat B."/>
            <person name="Riley R."/>
            <person name="Ahrendt S."/>
            <person name="Nagy L.G."/>
            <person name="Grigoriev I.V."/>
            <person name="Martin F."/>
            <person name="Rosso M.N."/>
        </authorList>
    </citation>
    <scope>NUCLEOTIDE SEQUENCE [LARGE SCALE GENOMIC DNA]</scope>
    <source>
        <strain evidence="3 4">CIRM-BRFM 1785</strain>
    </source>
</reference>
<dbReference type="RefSeq" id="XP_047780584.1">
    <property type="nucleotide sequence ID" value="XM_047923372.1"/>
</dbReference>
<accession>A0ABQ8KKJ6</accession>
<keyword evidence="4" id="KW-1185">Reference proteome</keyword>
<dbReference type="GeneID" id="72004104"/>
<proteinExistence type="predicted"/>
<sequence length="297" mass="33408">MRGMNPNPKSTGAIVYCIKTSSGWTPSLSLYIRRTARPAFFSSARSLLSSPRVVVLVALLDFELNDLSSHPFDDTVQQIIYFTMRVDTTLSLLLASLVAIPASVLALPIGSQGADLQERGFEYDAEVMARAVVNAFEGREVTRVWHEARAPMPSEPPSYSKHDPINGAKPGYSQKDPAPIPKYRQKDPHKPKQKPKGSKFWQTPPRSLDELEELEAREPSSVRWWEARAPMPSDPPRYSKHDPINGPKPGYSQKDPAPIPKYRQKDPHKPPQPPKGSKFWQTPPRSLNDVEMMEDME</sequence>